<accession>A0AAJ6Z1E9</accession>
<dbReference type="Gene3D" id="1.10.600.10">
    <property type="entry name" value="Farnesyl Diphosphate Synthase"/>
    <property type="match status" value="1"/>
</dbReference>
<keyword evidence="2 6" id="KW-0808">Transferase</keyword>
<dbReference type="Pfam" id="PF00348">
    <property type="entry name" value="polyprenyl_synt"/>
    <property type="match status" value="1"/>
</dbReference>
<dbReference type="Proteomes" id="UP000694872">
    <property type="component" value="Unplaced"/>
</dbReference>
<evidence type="ECO:0000256" key="6">
    <source>
        <dbReference type="RuleBase" id="RU004466"/>
    </source>
</evidence>
<gene>
    <name evidence="7" type="primary">LOC106114504</name>
</gene>
<sequence length="380" mass="44345">MVSCKWLINISRNCANWPATNRKLILSQKSYTEFYDTFPKIIRNGLDASNYLPTSDIKDRLKKAIEYHTLERVSVQGQLTVYAYEALKHDSITDESRHQINTLAWCVEMFQSYYLIIDDIEDEAKTRNGKPCWHLLPNVGNLALNDTSMMRSFIYELLRQNLSDEMYTKISKLFNEAHIRSEYGQYLDSITSKGRNFSEYDIQLYTKISDSKFTFYSIKFPILVALTMANKLNQTSIQNVDNAMKHIGSWVQMHNDMLDWCDELSTGKTNIDIKKGKCSWLAVTALERCNAVQREMFLTRYGSDKIEDVEQILQLYHTLGLRDIFCQDHQARLGTIAKQIDSLPYDSTPTSMFLHDYIERIYPFIVHLPEALEYCKQKIK</sequence>
<organism evidence="7">
    <name type="scientific">Papilio xuthus</name>
    <name type="common">Asian swallowtail butterfly</name>
    <dbReference type="NCBI Taxonomy" id="66420"/>
    <lineage>
        <taxon>Eukaryota</taxon>
        <taxon>Metazoa</taxon>
        <taxon>Ecdysozoa</taxon>
        <taxon>Arthropoda</taxon>
        <taxon>Hexapoda</taxon>
        <taxon>Insecta</taxon>
        <taxon>Pterygota</taxon>
        <taxon>Neoptera</taxon>
        <taxon>Endopterygota</taxon>
        <taxon>Lepidoptera</taxon>
        <taxon>Glossata</taxon>
        <taxon>Ditrysia</taxon>
        <taxon>Papilionoidea</taxon>
        <taxon>Papilionidae</taxon>
        <taxon>Papilioninae</taxon>
        <taxon>Papilio</taxon>
    </lineage>
</organism>
<evidence type="ECO:0000256" key="3">
    <source>
        <dbReference type="ARBA" id="ARBA00022723"/>
    </source>
</evidence>
<evidence type="ECO:0000256" key="1">
    <source>
        <dbReference type="ARBA" id="ARBA00001946"/>
    </source>
</evidence>
<dbReference type="RefSeq" id="XP_013163192.1">
    <property type="nucleotide sequence ID" value="XM_013307738.1"/>
</dbReference>
<comment type="pathway">
    <text evidence="5">Pheromone biosynthesis.</text>
</comment>
<dbReference type="GO" id="GO:0005737">
    <property type="term" value="C:cytoplasm"/>
    <property type="evidence" value="ECO:0007669"/>
    <property type="project" value="TreeGrafter"/>
</dbReference>
<proteinExistence type="inferred from homology"/>
<dbReference type="PANTHER" id="PTHR11525">
    <property type="entry name" value="FARNESYL-PYROPHOSPHATE SYNTHETASE"/>
    <property type="match status" value="1"/>
</dbReference>
<dbReference type="GO" id="GO:0004161">
    <property type="term" value="F:dimethylallyltranstransferase activity"/>
    <property type="evidence" value="ECO:0007669"/>
    <property type="project" value="TreeGrafter"/>
</dbReference>
<dbReference type="SFLD" id="SFLDS00005">
    <property type="entry name" value="Isoprenoid_Synthase_Type_I"/>
    <property type="match status" value="1"/>
</dbReference>
<evidence type="ECO:0000313" key="7">
    <source>
        <dbReference type="RefSeq" id="XP_013163192.1"/>
    </source>
</evidence>
<dbReference type="InterPro" id="IPR008949">
    <property type="entry name" value="Isoprenoid_synthase_dom_sf"/>
</dbReference>
<dbReference type="GO" id="GO:0045337">
    <property type="term" value="P:farnesyl diphosphate biosynthetic process"/>
    <property type="evidence" value="ECO:0007669"/>
    <property type="project" value="TreeGrafter"/>
</dbReference>
<dbReference type="InterPro" id="IPR039702">
    <property type="entry name" value="FPS1-like"/>
</dbReference>
<keyword evidence="3" id="KW-0479">Metal-binding</keyword>
<name>A0AAJ6Z1E9_PAPXU</name>
<protein>
    <submittedName>
        <fullName evidence="7">Farnesyl pyrophosphate synthase 2-like</fullName>
    </submittedName>
</protein>
<reference evidence="7" key="1">
    <citation type="submission" date="2025-08" db="UniProtKB">
        <authorList>
            <consortium name="RefSeq"/>
        </authorList>
    </citation>
    <scope>IDENTIFICATION</scope>
</reference>
<comment type="cofactor">
    <cofactor evidence="1">
        <name>Mg(2+)</name>
        <dbReference type="ChEBI" id="CHEBI:18420"/>
    </cofactor>
</comment>
<dbReference type="SUPFAM" id="SSF48576">
    <property type="entry name" value="Terpenoid synthases"/>
    <property type="match status" value="1"/>
</dbReference>
<keyword evidence="4" id="KW-0460">Magnesium</keyword>
<dbReference type="GO" id="GO:0004337">
    <property type="term" value="F:(2E,6E)-farnesyl diphosphate synthase activity"/>
    <property type="evidence" value="ECO:0007669"/>
    <property type="project" value="TreeGrafter"/>
</dbReference>
<evidence type="ECO:0000256" key="2">
    <source>
        <dbReference type="ARBA" id="ARBA00022679"/>
    </source>
</evidence>
<dbReference type="KEGG" id="pxu:106114504"/>
<dbReference type="GO" id="GO:0046872">
    <property type="term" value="F:metal ion binding"/>
    <property type="evidence" value="ECO:0007669"/>
    <property type="project" value="UniProtKB-KW"/>
</dbReference>
<dbReference type="PANTHER" id="PTHR11525:SF0">
    <property type="entry name" value="FARNESYL PYROPHOSPHATE SYNTHASE"/>
    <property type="match status" value="1"/>
</dbReference>
<comment type="similarity">
    <text evidence="6">Belongs to the FPP/GGPP synthase family.</text>
</comment>
<evidence type="ECO:0000256" key="4">
    <source>
        <dbReference type="ARBA" id="ARBA00022842"/>
    </source>
</evidence>
<evidence type="ECO:0000256" key="5">
    <source>
        <dbReference type="ARBA" id="ARBA00033740"/>
    </source>
</evidence>
<dbReference type="GeneID" id="106114504"/>
<dbReference type="InterPro" id="IPR000092">
    <property type="entry name" value="Polyprenyl_synt"/>
</dbReference>
<dbReference type="GO" id="GO:0042811">
    <property type="term" value="P:pheromone biosynthetic process"/>
    <property type="evidence" value="ECO:0007669"/>
    <property type="project" value="UniProtKB-ARBA"/>
</dbReference>
<dbReference type="AlphaFoldDB" id="A0AAJ6Z1E9"/>